<keyword evidence="1" id="KW-0547">Nucleotide-binding</keyword>
<dbReference type="InterPro" id="IPR027417">
    <property type="entry name" value="P-loop_NTPase"/>
</dbReference>
<sequence length="529" mass="59985">MIIIQNATYIHPNKDILFQEINLTIADQEKIALIGNNGSGKSTLLKVIAGQLQLNNGTVSCDSIPYYIPQLLDEYKDLTIAAALGIEEKLRAFKEILLGNMTEHNLDLLNDDWSIEDRCQNALSEWKLTDISLDYKIGELSGGQKTKVFLAGITIQEPQIILMDEPSNHLDHESRELLYQFIKDCRKTLLVVSHDRTLLNLIPEIAEMTKQGIVKYGGNYEFFAEQKEQAMNALDHDVKSKEKELRKAREKEKEALERQNKLNARGKKKQEKAGIPKILMGGLKNKAEGSSGKLKTVHEEKISGIRMSLQDLRTNLPEIDQMKFGFEESSLHIGKILVEAKDVNLKINGRNLWHQNLNFKIKSGDRIALKGTNGSGKTSLINLIIGNRQPTSGEISRANFNYVYVDQDYSLIKTEMKVYDMAQSFNHSGLQEHEIKIRLNRFLFSKDTWDKSCLVLSGGERMRLLLCCLNIQSQAPDMIILDEPTNNIDIQNIQILTAAIQSYHGCLIVVSHDQYFMNEINIQETIQLG</sequence>
<dbReference type="PANTHER" id="PTHR42855">
    <property type="entry name" value="ABC TRANSPORTER ATP-BINDING SUBUNIT"/>
    <property type="match status" value="1"/>
</dbReference>
<keyword evidence="2 5" id="KW-0067">ATP-binding</keyword>
<dbReference type="Pfam" id="PF00005">
    <property type="entry name" value="ABC_tran"/>
    <property type="match status" value="2"/>
</dbReference>
<dbReference type="GO" id="GO:0005524">
    <property type="term" value="F:ATP binding"/>
    <property type="evidence" value="ECO:0007669"/>
    <property type="project" value="UniProtKB-KW"/>
</dbReference>
<dbReference type="SMART" id="SM00382">
    <property type="entry name" value="AAA"/>
    <property type="match status" value="2"/>
</dbReference>
<keyword evidence="6" id="KW-1185">Reference proteome</keyword>
<protein>
    <submittedName>
        <fullName evidence="5">ABC-F family ATP-binding cassette domain-containing protein</fullName>
    </submittedName>
</protein>
<keyword evidence="3" id="KW-0175">Coiled coil</keyword>
<accession>A0ABW3RIG1</accession>
<evidence type="ECO:0000313" key="6">
    <source>
        <dbReference type="Proteomes" id="UP001597205"/>
    </source>
</evidence>
<evidence type="ECO:0000313" key="5">
    <source>
        <dbReference type="EMBL" id="MFD1164533.1"/>
    </source>
</evidence>
<dbReference type="SUPFAM" id="SSF52540">
    <property type="entry name" value="P-loop containing nucleoside triphosphate hydrolases"/>
    <property type="match status" value="2"/>
</dbReference>
<dbReference type="EMBL" id="JBHTKY010000002">
    <property type="protein sequence ID" value="MFD1164533.1"/>
    <property type="molecule type" value="Genomic_DNA"/>
</dbReference>
<dbReference type="PROSITE" id="PS00211">
    <property type="entry name" value="ABC_TRANSPORTER_1"/>
    <property type="match status" value="1"/>
</dbReference>
<organism evidence="5 6">
    <name type="scientific">Sphingobacterium daejeonense</name>
    <dbReference type="NCBI Taxonomy" id="371142"/>
    <lineage>
        <taxon>Bacteria</taxon>
        <taxon>Pseudomonadati</taxon>
        <taxon>Bacteroidota</taxon>
        <taxon>Sphingobacteriia</taxon>
        <taxon>Sphingobacteriales</taxon>
        <taxon>Sphingobacteriaceae</taxon>
        <taxon>Sphingobacterium</taxon>
    </lineage>
</organism>
<dbReference type="InterPro" id="IPR051309">
    <property type="entry name" value="ABCF_ATPase"/>
</dbReference>
<feature type="coiled-coil region" evidence="3">
    <location>
        <begin position="224"/>
        <end position="265"/>
    </location>
</feature>
<reference evidence="6" key="1">
    <citation type="journal article" date="2019" name="Int. J. Syst. Evol. Microbiol.">
        <title>The Global Catalogue of Microorganisms (GCM) 10K type strain sequencing project: providing services to taxonomists for standard genome sequencing and annotation.</title>
        <authorList>
            <consortium name="The Broad Institute Genomics Platform"/>
            <consortium name="The Broad Institute Genome Sequencing Center for Infectious Disease"/>
            <person name="Wu L."/>
            <person name="Ma J."/>
        </authorList>
    </citation>
    <scope>NUCLEOTIDE SEQUENCE [LARGE SCALE GENOMIC DNA]</scope>
    <source>
        <strain evidence="6">CCUG 52468</strain>
    </source>
</reference>
<dbReference type="InterPro" id="IPR003439">
    <property type="entry name" value="ABC_transporter-like_ATP-bd"/>
</dbReference>
<evidence type="ECO:0000256" key="1">
    <source>
        <dbReference type="ARBA" id="ARBA00022741"/>
    </source>
</evidence>
<feature type="domain" description="ABC transporter" evidence="4">
    <location>
        <begin position="2"/>
        <end position="236"/>
    </location>
</feature>
<proteinExistence type="predicted"/>
<dbReference type="RefSeq" id="WP_380894663.1">
    <property type="nucleotide sequence ID" value="NZ_JBHTKY010000002.1"/>
</dbReference>
<feature type="domain" description="ABC transporter" evidence="4">
    <location>
        <begin position="338"/>
        <end position="528"/>
    </location>
</feature>
<evidence type="ECO:0000256" key="2">
    <source>
        <dbReference type="ARBA" id="ARBA00022840"/>
    </source>
</evidence>
<dbReference type="Proteomes" id="UP001597205">
    <property type="component" value="Unassembled WGS sequence"/>
</dbReference>
<dbReference type="Gene3D" id="3.40.50.300">
    <property type="entry name" value="P-loop containing nucleotide triphosphate hydrolases"/>
    <property type="match status" value="2"/>
</dbReference>
<dbReference type="PROSITE" id="PS50893">
    <property type="entry name" value="ABC_TRANSPORTER_2"/>
    <property type="match status" value="2"/>
</dbReference>
<evidence type="ECO:0000256" key="3">
    <source>
        <dbReference type="SAM" id="Coils"/>
    </source>
</evidence>
<comment type="caution">
    <text evidence="5">The sequence shown here is derived from an EMBL/GenBank/DDBJ whole genome shotgun (WGS) entry which is preliminary data.</text>
</comment>
<evidence type="ECO:0000259" key="4">
    <source>
        <dbReference type="PROSITE" id="PS50893"/>
    </source>
</evidence>
<dbReference type="InterPro" id="IPR003593">
    <property type="entry name" value="AAA+_ATPase"/>
</dbReference>
<gene>
    <name evidence="5" type="ORF">ACFQ2C_02835</name>
</gene>
<dbReference type="CDD" id="cd03221">
    <property type="entry name" value="ABCF_EF-3"/>
    <property type="match status" value="1"/>
</dbReference>
<dbReference type="PANTHER" id="PTHR42855:SF2">
    <property type="entry name" value="DRUG RESISTANCE ABC TRANSPORTER,ATP-BINDING PROTEIN"/>
    <property type="match status" value="1"/>
</dbReference>
<dbReference type="InterPro" id="IPR017871">
    <property type="entry name" value="ABC_transporter-like_CS"/>
</dbReference>
<name>A0ABW3RIG1_9SPHI</name>